<accession>A0A6J5NEY7</accession>
<name>A0A6J5NEY7_9CAUD</name>
<proteinExistence type="predicted"/>
<organism evidence="1">
    <name type="scientific">uncultured Caudovirales phage</name>
    <dbReference type="NCBI Taxonomy" id="2100421"/>
    <lineage>
        <taxon>Viruses</taxon>
        <taxon>Duplodnaviria</taxon>
        <taxon>Heunggongvirae</taxon>
        <taxon>Uroviricota</taxon>
        <taxon>Caudoviricetes</taxon>
        <taxon>Peduoviridae</taxon>
        <taxon>Maltschvirus</taxon>
        <taxon>Maltschvirus maltsch</taxon>
    </lineage>
</organism>
<gene>
    <name evidence="1" type="ORF">UFOVP689_18</name>
</gene>
<evidence type="ECO:0000313" key="1">
    <source>
        <dbReference type="EMBL" id="CAB4157367.1"/>
    </source>
</evidence>
<sequence>MSQRGFDAWLTTEPDPFPIHFNFDPLSHNYEWCLAKAVQQGKCDSCKCDVGITLIETGNGGTSGEIINYYQLDEDAELLWCEECHDYEPEEK</sequence>
<reference evidence="1" key="1">
    <citation type="submission" date="2020-04" db="EMBL/GenBank/DDBJ databases">
        <authorList>
            <person name="Chiriac C."/>
            <person name="Salcher M."/>
            <person name="Ghai R."/>
            <person name="Kavagutti S V."/>
        </authorList>
    </citation>
    <scope>NUCLEOTIDE SEQUENCE</scope>
</reference>
<protein>
    <submittedName>
        <fullName evidence="1">Uncharacterized protein</fullName>
    </submittedName>
</protein>
<dbReference type="EMBL" id="LR796664">
    <property type="protein sequence ID" value="CAB4157367.1"/>
    <property type="molecule type" value="Genomic_DNA"/>
</dbReference>